<keyword evidence="3" id="KW-1185">Reference proteome</keyword>
<organism evidence="2 3">
    <name type="scientific">Austropuccinia psidii MF-1</name>
    <dbReference type="NCBI Taxonomy" id="1389203"/>
    <lineage>
        <taxon>Eukaryota</taxon>
        <taxon>Fungi</taxon>
        <taxon>Dikarya</taxon>
        <taxon>Basidiomycota</taxon>
        <taxon>Pucciniomycotina</taxon>
        <taxon>Pucciniomycetes</taxon>
        <taxon>Pucciniales</taxon>
        <taxon>Sphaerophragmiaceae</taxon>
        <taxon>Austropuccinia</taxon>
    </lineage>
</organism>
<proteinExistence type="predicted"/>
<name>A0A9Q3D7K0_9BASI</name>
<feature type="region of interest" description="Disordered" evidence="1">
    <location>
        <begin position="130"/>
        <end position="160"/>
    </location>
</feature>
<dbReference type="Proteomes" id="UP000765509">
    <property type="component" value="Unassembled WGS sequence"/>
</dbReference>
<reference evidence="2" key="1">
    <citation type="submission" date="2021-03" db="EMBL/GenBank/DDBJ databases">
        <title>Draft genome sequence of rust myrtle Austropuccinia psidii MF-1, a brazilian biotype.</title>
        <authorList>
            <person name="Quecine M.C."/>
            <person name="Pachon D.M.R."/>
            <person name="Bonatelli M.L."/>
            <person name="Correr F.H."/>
            <person name="Franceschini L.M."/>
            <person name="Leite T.F."/>
            <person name="Margarido G.R.A."/>
            <person name="Almeida C.A."/>
            <person name="Ferrarezi J.A."/>
            <person name="Labate C.A."/>
        </authorList>
    </citation>
    <scope>NUCLEOTIDE SEQUENCE</scope>
    <source>
        <strain evidence="2">MF-1</strain>
    </source>
</reference>
<dbReference type="AlphaFoldDB" id="A0A9Q3D7K0"/>
<dbReference type="EMBL" id="AVOT02014678">
    <property type="protein sequence ID" value="MBW0498319.1"/>
    <property type="molecule type" value="Genomic_DNA"/>
</dbReference>
<sequence length="160" mass="17994">MGMGPPTLVHLAKSSFLGELLNQAISIKSNQEYHRTYNWNNLKYHQGKASQKLGASSQKAYPFFSTNITLNWNVALIDMNMVSSQKKRNFEDLGLKVWKQFFSLLKSTVKEGSKTSSAFFPSYVIEESNLPEEAMDQGKPNQLKIPNPQRTEGGSTEGED</sequence>
<gene>
    <name evidence="2" type="ORF">O181_038034</name>
</gene>
<protein>
    <submittedName>
        <fullName evidence="2">Uncharacterized protein</fullName>
    </submittedName>
</protein>
<evidence type="ECO:0000313" key="2">
    <source>
        <dbReference type="EMBL" id="MBW0498319.1"/>
    </source>
</evidence>
<evidence type="ECO:0000256" key="1">
    <source>
        <dbReference type="SAM" id="MobiDB-lite"/>
    </source>
</evidence>
<evidence type="ECO:0000313" key="3">
    <source>
        <dbReference type="Proteomes" id="UP000765509"/>
    </source>
</evidence>
<accession>A0A9Q3D7K0</accession>
<comment type="caution">
    <text evidence="2">The sequence shown here is derived from an EMBL/GenBank/DDBJ whole genome shotgun (WGS) entry which is preliminary data.</text>
</comment>